<protein>
    <submittedName>
        <fullName evidence="1">Thyroglobulin</fullName>
    </submittedName>
</protein>
<dbReference type="EMBL" id="KT265502">
    <property type="protein sequence ID" value="ALA39876.1"/>
    <property type="molecule type" value="Genomic_DNA"/>
</dbReference>
<organism evidence="1">
    <name type="scientific">Ursus arctos</name>
    <name type="common">Brown bear</name>
    <name type="synonym">Grizzly bear</name>
    <dbReference type="NCBI Taxonomy" id="9644"/>
    <lineage>
        <taxon>Eukaryota</taxon>
        <taxon>Metazoa</taxon>
        <taxon>Chordata</taxon>
        <taxon>Craniata</taxon>
        <taxon>Vertebrata</taxon>
        <taxon>Euteleostomi</taxon>
        <taxon>Mammalia</taxon>
        <taxon>Eutheria</taxon>
        <taxon>Laurasiatheria</taxon>
        <taxon>Carnivora</taxon>
        <taxon>Caniformia</taxon>
        <taxon>Ursidae</taxon>
        <taxon>Ursus</taxon>
    </lineage>
</organism>
<evidence type="ECO:0000313" key="1">
    <source>
        <dbReference type="EMBL" id="ALA39876.1"/>
    </source>
</evidence>
<gene>
    <name evidence="1" type="primary">TG</name>
</gene>
<dbReference type="AlphaFoldDB" id="A0A141DX02"/>
<accession>A0A141DX02</accession>
<proteinExistence type="predicted"/>
<name>A0A141DX02_URSAR</name>
<feature type="non-terminal residue" evidence="1">
    <location>
        <position position="1"/>
    </location>
</feature>
<reference evidence="1" key="1">
    <citation type="journal article" date="2015" name="Mol. Biol. Evol.">
        <title>Exploring Massive Incomplete Lineage Sorting in Arctoids (Laurasiatheria, Carnivora).</title>
        <authorList>
            <person name="Doronina L."/>
            <person name="Churakov G."/>
            <person name="Shi J."/>
            <person name="Brosius J."/>
            <person name="Baertsch R."/>
            <person name="Clawson H."/>
            <person name="Schmitz J."/>
        </authorList>
    </citation>
    <scope>NUCLEOTIDE SEQUENCE</scope>
</reference>
<sequence length="31" mass="3236">LESQVIFGANVTAVGRSKVPGSESLLMQCLT</sequence>
<feature type="non-terminal residue" evidence="1">
    <location>
        <position position="31"/>
    </location>
</feature>